<dbReference type="Gene3D" id="3.40.50.720">
    <property type="entry name" value="NAD(P)-binding Rossmann-like Domain"/>
    <property type="match status" value="1"/>
</dbReference>
<reference evidence="2 5" key="3">
    <citation type="submission" date="2019-12" db="EMBL/GenBank/DDBJ databases">
        <title>Draft Genome Sequences of Six Type Strains of the Genus Massilia.</title>
        <authorList>
            <person name="Miess H."/>
            <person name="Frediansyah A."/>
            <person name="Goeker M."/>
            <person name="Gross H."/>
        </authorList>
    </citation>
    <scope>NUCLEOTIDE SEQUENCE [LARGE SCALE GENOMIC DNA]</scope>
    <source>
        <strain evidence="2 5">DSM 26639</strain>
    </source>
</reference>
<evidence type="ECO:0008006" key="6">
    <source>
        <dbReference type="Google" id="ProtNLM"/>
    </source>
</evidence>
<dbReference type="Proteomes" id="UP000315112">
    <property type="component" value="Unassembled WGS sequence"/>
</dbReference>
<accession>A0A562PN10</accession>
<evidence type="ECO:0000313" key="2">
    <source>
        <dbReference type="EMBL" id="QGZ40734.1"/>
    </source>
</evidence>
<dbReference type="OrthoDB" id="4219774at2"/>
<evidence type="ECO:0000313" key="5">
    <source>
        <dbReference type="Proteomes" id="UP000437862"/>
    </source>
</evidence>
<gene>
    <name evidence="2" type="ORF">GO485_17785</name>
    <name evidence="3" type="ORF">IP92_03236</name>
</gene>
<evidence type="ECO:0000256" key="1">
    <source>
        <dbReference type="SAM" id="MobiDB-lite"/>
    </source>
</evidence>
<keyword evidence="5" id="KW-1185">Reference proteome</keyword>
<organism evidence="3 4">
    <name type="scientific">Pseudoduganella flava</name>
    <dbReference type="NCBI Taxonomy" id="871742"/>
    <lineage>
        <taxon>Bacteria</taxon>
        <taxon>Pseudomonadati</taxon>
        <taxon>Pseudomonadota</taxon>
        <taxon>Betaproteobacteria</taxon>
        <taxon>Burkholderiales</taxon>
        <taxon>Oxalobacteraceae</taxon>
        <taxon>Telluria group</taxon>
        <taxon>Pseudoduganella</taxon>
    </lineage>
</organism>
<dbReference type="EMBL" id="CP046904">
    <property type="protein sequence ID" value="QGZ40734.1"/>
    <property type="molecule type" value="Genomic_DNA"/>
</dbReference>
<feature type="region of interest" description="Disordered" evidence="1">
    <location>
        <begin position="686"/>
        <end position="707"/>
    </location>
</feature>
<evidence type="ECO:0000313" key="4">
    <source>
        <dbReference type="Proteomes" id="UP000315112"/>
    </source>
</evidence>
<reference evidence="3" key="2">
    <citation type="submission" date="2019-07" db="EMBL/GenBank/DDBJ databases">
        <authorList>
            <person name="Whitman W."/>
            <person name="Huntemann M."/>
            <person name="Clum A."/>
            <person name="Pillay M."/>
            <person name="Palaniappan K."/>
            <person name="Varghese N."/>
            <person name="Mikhailova N."/>
            <person name="Stamatis D."/>
            <person name="Reddy T."/>
            <person name="Daum C."/>
            <person name="Shapiro N."/>
            <person name="Ivanova N."/>
            <person name="Kyrpides N."/>
            <person name="Woyke T."/>
        </authorList>
    </citation>
    <scope>NUCLEOTIDE SEQUENCE</scope>
    <source>
        <strain evidence="3">CGMCC 1.10685</strain>
    </source>
</reference>
<reference evidence="3 4" key="1">
    <citation type="journal article" date="2015" name="Stand. Genomic Sci.">
        <title>Genomic Encyclopedia of Bacterial and Archaeal Type Strains, Phase III: the genomes of soil and plant-associated and newly described type strains.</title>
        <authorList>
            <person name="Whitman W.B."/>
            <person name="Woyke T."/>
            <person name="Klenk H.P."/>
            <person name="Zhou Y."/>
            <person name="Lilburn T.G."/>
            <person name="Beck B.J."/>
            <person name="De Vos P."/>
            <person name="Vandamme P."/>
            <person name="Eisen J.A."/>
            <person name="Garrity G."/>
            <person name="Hugenholtz P."/>
            <person name="Kyrpides N.C."/>
        </authorList>
    </citation>
    <scope>NUCLEOTIDE SEQUENCE [LARGE SCALE GENOMIC DNA]</scope>
    <source>
        <strain evidence="3 4">CGMCC 1.10685</strain>
    </source>
</reference>
<protein>
    <recommendedName>
        <fullName evidence="6">TOMM leader peptide-binding protein</fullName>
    </recommendedName>
</protein>
<dbReference type="Gene3D" id="3.90.930.60">
    <property type="match status" value="1"/>
</dbReference>
<dbReference type="RefSeq" id="WP_145876784.1">
    <property type="nucleotide sequence ID" value="NZ_CP046904.1"/>
</dbReference>
<sequence length="707" mass="72247">MNTEQIRPLLPHDTVFLPTDTGMYLRRNERVVSLTGKGIHPMFLRLAPLLDGTRTLAALTAALPADRAEAVTRMLTTLIGKQVLIARVQDDHDLLAPAEHARYGAQLAFLEHLVAAPCAAFLRFRSARIYLDGDGPACRAAGKALLRNGAGHLYVAAGVDADVAAGLAAFAATHGDGAQVVALDVPFATAHAHLAFDHACYVSDRPDFGALAELARQGAAAGVAVFPAVTIAGAARLGPLPAVDGPGCWHCAFLRLLDQLPAAAAAPLWRRRALGERWQGDAQHDGAPLLQVMGNGLAFRVFQHACGIAADGHVLESISAMTLESKSAAVLAHPDCPVCAGHTSAAPVRELTPLEAQQMLVQPEVGVFAGFDDDTLKQVPVFQSLLRRDAVTAFPGNSLVSNAQARQQALLAAAVAYTVARGPRRQALLSDARAVRTGLPRVDGAQVAGNVGQPGGPGALPGWLRATDLGQDSAWLLAGTDVYGGMPPDGAIVEQPAAGIGAGLAFADARQAALTSLLTHAALRLVADGALAPRQVDPADADAAGAAFFALLRQAAPASTAWTLTAGPLTVVLLALDPAGTPAARVLAGAGTSFDAALKAALAEALAVAADGASLAAWEDFLPPAAGYGPFQPPAQAGVPAHAGLAALAGAGADHRGEVLYCDITPADLAQAGVVVVKATLARVAAGEEEGEEEGEGKPATLSECGV</sequence>
<dbReference type="Proteomes" id="UP000437862">
    <property type="component" value="Chromosome"/>
</dbReference>
<name>A0A562PN10_9BURK</name>
<dbReference type="AlphaFoldDB" id="A0A562PN10"/>
<dbReference type="EMBL" id="VLKW01000006">
    <property type="protein sequence ID" value="TWI45809.1"/>
    <property type="molecule type" value="Genomic_DNA"/>
</dbReference>
<evidence type="ECO:0000313" key="3">
    <source>
        <dbReference type="EMBL" id="TWI45809.1"/>
    </source>
</evidence>
<proteinExistence type="predicted"/>